<dbReference type="EMBL" id="CP020465">
    <property type="protein sequence ID" value="ASP49439.1"/>
    <property type="molecule type" value="Genomic_DNA"/>
</dbReference>
<keyword evidence="3" id="KW-0378">Hydrolase</keyword>
<feature type="chain" id="PRO_5013256841" evidence="1">
    <location>
        <begin position="28"/>
        <end position="545"/>
    </location>
</feature>
<keyword evidence="4" id="KW-1185">Reference proteome</keyword>
<feature type="signal peptide" evidence="1">
    <location>
        <begin position="1"/>
        <end position="27"/>
    </location>
</feature>
<dbReference type="Proteomes" id="UP000202259">
    <property type="component" value="Chromosome"/>
</dbReference>
<protein>
    <submittedName>
        <fullName evidence="3">Alpha/beta hydrolase</fullName>
    </submittedName>
</protein>
<evidence type="ECO:0000313" key="3">
    <source>
        <dbReference type="EMBL" id="ASP49439.1"/>
    </source>
</evidence>
<dbReference type="PROSITE" id="PS51257">
    <property type="entry name" value="PROKAR_LIPOPROTEIN"/>
    <property type="match status" value="1"/>
</dbReference>
<evidence type="ECO:0000313" key="4">
    <source>
        <dbReference type="Proteomes" id="UP000202259"/>
    </source>
</evidence>
<dbReference type="Pfam" id="PF12697">
    <property type="entry name" value="Abhydrolase_6"/>
    <property type="match status" value="1"/>
</dbReference>
<dbReference type="KEGG" id="cber:B5D82_17675"/>
<sequence>MMTKLIYLLALLSVTALLTSCSSSRFFDYHTANVAINNAVIDASLPDLAELTAKDLHGYCLSTTKNTDVGLISLLHCANELLGRENLSQPLRNYAIASYNQALYSLVKLDKEDGLIKNSVTLHYANPSHFTFSEEMFAIDSRLQPKIFGQLGIPVVSSRENKQIGLDKFAPLEGVMKGATIILVGIKVRADIFELVLELQFHHEGSDIKIGDNTYSLKHSPGSAFLALIEQANIDQFSWLGFISPSQAEKRRGVFAIGGVSAHKIPIIMIHGLNSDPLIWRHLTMAVLNEPKLMSRYQIWHVYYPSGPPPFYSASRTREHLTRLLKELDSPSLADNAVFIGHSMGGVLAKLLATKTNYSLWDTAFNKRPEEFLTDENNSVKDIFIFEPLFKDNTVFFLDTPFKGSEVANSTIGYIGALLVTLPREFTQLFQALIKRVGPEVITEKMQPFLLDYGPNSVQVLRPGHPLMTTLYDLPIAGDAYAIVGSNGELVCADAILCSAISDGVVSYDSANYRYAKEVIIAPSSHNSFQSQDAINFIVGKLKSQ</sequence>
<dbReference type="SUPFAM" id="SSF53474">
    <property type="entry name" value="alpha/beta-Hydrolases"/>
    <property type="match status" value="1"/>
</dbReference>
<gene>
    <name evidence="3" type="ORF">B5D82_17675</name>
</gene>
<dbReference type="AlphaFoldDB" id="A0A222GC31"/>
<dbReference type="Gene3D" id="3.40.50.1820">
    <property type="entry name" value="alpha/beta hydrolase"/>
    <property type="match status" value="1"/>
</dbReference>
<evidence type="ECO:0000256" key="1">
    <source>
        <dbReference type="SAM" id="SignalP"/>
    </source>
</evidence>
<organism evidence="3 4">
    <name type="scientific">Cognaticolwellia beringensis</name>
    <dbReference type="NCBI Taxonomy" id="1967665"/>
    <lineage>
        <taxon>Bacteria</taxon>
        <taxon>Pseudomonadati</taxon>
        <taxon>Pseudomonadota</taxon>
        <taxon>Gammaproteobacteria</taxon>
        <taxon>Alteromonadales</taxon>
        <taxon>Colwelliaceae</taxon>
        <taxon>Cognaticolwellia</taxon>
    </lineage>
</organism>
<dbReference type="GO" id="GO:0016787">
    <property type="term" value="F:hydrolase activity"/>
    <property type="evidence" value="ECO:0007669"/>
    <property type="project" value="UniProtKB-KW"/>
</dbReference>
<evidence type="ECO:0000259" key="2">
    <source>
        <dbReference type="Pfam" id="PF12697"/>
    </source>
</evidence>
<dbReference type="InterPro" id="IPR000073">
    <property type="entry name" value="AB_hydrolase_1"/>
</dbReference>
<reference evidence="3 4" key="1">
    <citation type="submission" date="2017-08" db="EMBL/GenBank/DDBJ databases">
        <title>Complete genome of Colwellia sp. NB097-1, a psychrophile bacterium ioslated from Bering Sea.</title>
        <authorList>
            <person name="Chen X."/>
        </authorList>
    </citation>
    <scope>NUCLEOTIDE SEQUENCE [LARGE SCALE GENOMIC DNA]</scope>
    <source>
        <strain evidence="3 4">NB097-1</strain>
    </source>
</reference>
<name>A0A222GC31_9GAMM</name>
<dbReference type="OrthoDB" id="869379at2"/>
<dbReference type="InterPro" id="IPR029058">
    <property type="entry name" value="AB_hydrolase_fold"/>
</dbReference>
<feature type="domain" description="AB hydrolase-1" evidence="2">
    <location>
        <begin position="267"/>
        <end position="353"/>
    </location>
</feature>
<accession>A0A222GC31</accession>
<proteinExistence type="predicted"/>
<dbReference type="RefSeq" id="WP_081153431.1">
    <property type="nucleotide sequence ID" value="NZ_CP020465.1"/>
</dbReference>
<keyword evidence="1" id="KW-0732">Signal</keyword>